<dbReference type="InterPro" id="IPR008967">
    <property type="entry name" value="p53-like_TF_DNA-bd_sf"/>
</dbReference>
<feature type="region of interest" description="Disordered" evidence="6">
    <location>
        <begin position="312"/>
        <end position="358"/>
    </location>
</feature>
<dbReference type="GO" id="GO:0000978">
    <property type="term" value="F:RNA polymerase II cis-regulatory region sequence-specific DNA binding"/>
    <property type="evidence" value="ECO:0007669"/>
    <property type="project" value="InterPro"/>
</dbReference>
<reference evidence="8" key="1">
    <citation type="journal article" date="2020" name="J Insects Food Feed">
        <title>The yellow mealworm (Tenebrio molitor) genome: a resource for the emerging insects as food and feed industry.</title>
        <authorList>
            <person name="Eriksson T."/>
            <person name="Andere A."/>
            <person name="Kelstrup H."/>
            <person name="Emery V."/>
            <person name="Picard C."/>
        </authorList>
    </citation>
    <scope>NUCLEOTIDE SEQUENCE</scope>
    <source>
        <strain evidence="8">Stoneville</strain>
        <tissue evidence="8">Whole head</tissue>
    </source>
</reference>
<dbReference type="PRINTS" id="PR00937">
    <property type="entry name" value="TBOX"/>
</dbReference>
<dbReference type="SMART" id="SM00425">
    <property type="entry name" value="TBOX"/>
    <property type="match status" value="1"/>
</dbReference>
<dbReference type="PANTHER" id="PTHR11267:SF181">
    <property type="entry name" value="OPTOMOTOR-BLIND PROTEIN"/>
    <property type="match status" value="1"/>
</dbReference>
<dbReference type="GO" id="GO:0005634">
    <property type="term" value="C:nucleus"/>
    <property type="evidence" value="ECO:0007669"/>
    <property type="project" value="UniProtKB-SubCell"/>
</dbReference>
<protein>
    <recommendedName>
        <fullName evidence="7">T-box domain-containing protein</fullName>
    </recommendedName>
</protein>
<evidence type="ECO:0000256" key="2">
    <source>
        <dbReference type="ARBA" id="ARBA00023125"/>
    </source>
</evidence>
<feature type="compositionally biased region" description="Polar residues" evidence="6">
    <location>
        <begin position="647"/>
        <end position="680"/>
    </location>
</feature>
<keyword evidence="2 5" id="KW-0238">DNA-binding</keyword>
<dbReference type="GO" id="GO:0000981">
    <property type="term" value="F:DNA-binding transcription factor activity, RNA polymerase II-specific"/>
    <property type="evidence" value="ECO:0007669"/>
    <property type="project" value="TreeGrafter"/>
</dbReference>
<proteinExistence type="predicted"/>
<evidence type="ECO:0000256" key="6">
    <source>
        <dbReference type="SAM" id="MobiDB-lite"/>
    </source>
</evidence>
<keyword evidence="9" id="KW-1185">Reference proteome</keyword>
<feature type="compositionally biased region" description="Basic and acidic residues" evidence="6">
    <location>
        <begin position="336"/>
        <end position="345"/>
    </location>
</feature>
<keyword evidence="4 5" id="KW-0539">Nucleus</keyword>
<dbReference type="PROSITE" id="PS50252">
    <property type="entry name" value="TBOX_3"/>
    <property type="match status" value="2"/>
</dbReference>
<feature type="region of interest" description="Disordered" evidence="6">
    <location>
        <begin position="180"/>
        <end position="212"/>
    </location>
</feature>
<evidence type="ECO:0000313" key="8">
    <source>
        <dbReference type="EMBL" id="KAH0813512.1"/>
    </source>
</evidence>
<dbReference type="Pfam" id="PF00907">
    <property type="entry name" value="T-box"/>
    <property type="match status" value="1"/>
</dbReference>
<dbReference type="GO" id="GO:0000785">
    <property type="term" value="C:chromatin"/>
    <property type="evidence" value="ECO:0007669"/>
    <property type="project" value="TreeGrafter"/>
</dbReference>
<dbReference type="InterPro" id="IPR001699">
    <property type="entry name" value="TF_T-box"/>
</dbReference>
<dbReference type="EMBL" id="JABDTM020025205">
    <property type="protein sequence ID" value="KAH0813512.1"/>
    <property type="molecule type" value="Genomic_DNA"/>
</dbReference>
<dbReference type="SUPFAM" id="SSF49417">
    <property type="entry name" value="p53-like transcription factors"/>
    <property type="match status" value="1"/>
</dbReference>
<reference evidence="8" key="2">
    <citation type="submission" date="2021-08" db="EMBL/GenBank/DDBJ databases">
        <authorList>
            <person name="Eriksson T."/>
        </authorList>
    </citation>
    <scope>NUCLEOTIDE SEQUENCE</scope>
    <source>
        <strain evidence="8">Stoneville</strain>
        <tissue evidence="8">Whole head</tissue>
    </source>
</reference>
<comment type="subcellular location">
    <subcellularLocation>
        <location evidence="5">Nucleus</location>
    </subcellularLocation>
</comment>
<dbReference type="InterPro" id="IPR046360">
    <property type="entry name" value="T-box_DNA-bd"/>
</dbReference>
<evidence type="ECO:0000256" key="4">
    <source>
        <dbReference type="ARBA" id="ARBA00023242"/>
    </source>
</evidence>
<dbReference type="Proteomes" id="UP000719412">
    <property type="component" value="Unassembled WGS sequence"/>
</dbReference>
<organism evidence="8 9">
    <name type="scientific">Tenebrio molitor</name>
    <name type="common">Yellow mealworm beetle</name>
    <dbReference type="NCBI Taxonomy" id="7067"/>
    <lineage>
        <taxon>Eukaryota</taxon>
        <taxon>Metazoa</taxon>
        <taxon>Ecdysozoa</taxon>
        <taxon>Arthropoda</taxon>
        <taxon>Hexapoda</taxon>
        <taxon>Insecta</taxon>
        <taxon>Pterygota</taxon>
        <taxon>Neoptera</taxon>
        <taxon>Endopterygota</taxon>
        <taxon>Coleoptera</taxon>
        <taxon>Polyphaga</taxon>
        <taxon>Cucujiformia</taxon>
        <taxon>Tenebrionidae</taxon>
        <taxon>Tenebrio</taxon>
    </lineage>
</organism>
<feature type="domain" description="T-box" evidence="7">
    <location>
        <begin position="248"/>
        <end position="267"/>
    </location>
</feature>
<evidence type="ECO:0000256" key="5">
    <source>
        <dbReference type="PROSITE-ProRule" id="PRU00201"/>
    </source>
</evidence>
<feature type="domain" description="T-box" evidence="7">
    <location>
        <begin position="1"/>
        <end position="91"/>
    </location>
</feature>
<feature type="region of interest" description="Disordered" evidence="6">
    <location>
        <begin position="623"/>
        <end position="710"/>
    </location>
</feature>
<gene>
    <name evidence="8" type="ORF">GEV33_009279</name>
</gene>
<sequence length="852" mass="93373">MPATIASRQICISSERSEQGEIVLLAVVNRARRACEECHEGTILNSMHKYQPRFHLVRANDILKLPYSTFRTYVFKETEFIAVTAYQNEKIFSAASLDHSGPLVRLVNSTDIYIGFFGRLAVPPTNRPDNSDKTEFSSQLRRRERERETARRSLLFEKPYLDPLIVLGIKRDMSHIIPKNKAAKPPRNSKQITETHRRERRREVSVFGERVSGGSETGESKLERIFRDFFVRCGFPVALSKCALIGASHLITQLKIDNNPFAKGFRDTGAGKREKNSAATIFVCSVNKKDRRYGKHHNKAITAFKRDANGIKMQSPKLDSEIKRGRRGTSENETGAGKDAEERPNQKKTNNESVVGKDPVELEKNSLFLKKIGANTKQGLITVSSKLLNVPFPSAVNRERTRGIVGVAPQSAEAIDTNVGCKHEGVKNKGQAMLAQRHTDDKTTHPLPARMSADSSTVSKTDDSELDVVGTADSPRPSLHASTPIASSLNHSGAEDDSLRRRLHDDSGSESSCSESPGSTAFRPRPSSPKDTAAGPSNPSGEYPSPNISVGPPIHPPPHLLPYLYPPGIYPGAGGPPFAPHLSLFSGAHGPGMNPGLLFNAQLALAAQHPALFSHYQNLAHPNPHHLSPTSPLHNHLKGGHRFTPYTLPNNSGVSSSPLGSAFETVTPSSHTRSLSNSPSGKARAGSMSPPPRPSTDSPKPEAATSPSDLKSIEKMVNGLDVKQNEDNDNTRYIIKKKRCDQLSFLVSLYPPLSPSVLLPPAAVDLVSRCICHLPDFYRNWPILISDNIHPVAEAGKRTFNNTESASRGHGKPSRSAWTPDLSPVESAWTRKITCPPITVAHRDTHKQETSW</sequence>
<dbReference type="PANTHER" id="PTHR11267">
    <property type="entry name" value="T-BOX PROTEIN-RELATED"/>
    <property type="match status" value="1"/>
</dbReference>
<name>A0A8J6HG17_TENMO</name>
<keyword evidence="3" id="KW-0804">Transcription</keyword>
<evidence type="ECO:0000313" key="9">
    <source>
        <dbReference type="Proteomes" id="UP000719412"/>
    </source>
</evidence>
<feature type="region of interest" description="Disordered" evidence="6">
    <location>
        <begin position="428"/>
        <end position="552"/>
    </location>
</feature>
<feature type="compositionally biased region" description="Polar residues" evidence="6">
    <location>
        <begin position="480"/>
        <end position="491"/>
    </location>
</feature>
<accession>A0A8J6HG17</accession>
<keyword evidence="1" id="KW-0805">Transcription regulation</keyword>
<feature type="region of interest" description="Disordered" evidence="6">
    <location>
        <begin position="800"/>
        <end position="822"/>
    </location>
</feature>
<comment type="caution">
    <text evidence="8">The sequence shown here is derived from an EMBL/GenBank/DDBJ whole genome shotgun (WGS) entry which is preliminary data.</text>
</comment>
<feature type="compositionally biased region" description="Basic and acidic residues" evidence="6">
    <location>
        <begin position="193"/>
        <end position="204"/>
    </location>
</feature>
<feature type="region of interest" description="Disordered" evidence="6">
    <location>
        <begin position="125"/>
        <end position="144"/>
    </location>
</feature>
<evidence type="ECO:0000256" key="3">
    <source>
        <dbReference type="ARBA" id="ARBA00023163"/>
    </source>
</evidence>
<evidence type="ECO:0000256" key="1">
    <source>
        <dbReference type="ARBA" id="ARBA00023015"/>
    </source>
</evidence>
<dbReference type="AlphaFoldDB" id="A0A8J6HG17"/>
<comment type="caution">
    <text evidence="5">Lacks conserved residue(s) required for the propagation of feature annotation.</text>
</comment>
<feature type="compositionally biased region" description="Basic and acidic residues" evidence="6">
    <location>
        <begin position="493"/>
        <end position="507"/>
    </location>
</feature>
<dbReference type="InterPro" id="IPR036960">
    <property type="entry name" value="T-box_sf"/>
</dbReference>
<dbReference type="Gene3D" id="2.60.40.820">
    <property type="entry name" value="Transcription factor, T-box"/>
    <property type="match status" value="2"/>
</dbReference>
<evidence type="ECO:0000259" key="7">
    <source>
        <dbReference type="PROSITE" id="PS50252"/>
    </source>
</evidence>
<dbReference type="GO" id="GO:0001708">
    <property type="term" value="P:cell fate specification"/>
    <property type="evidence" value="ECO:0007669"/>
    <property type="project" value="TreeGrafter"/>
</dbReference>
<dbReference type="GO" id="GO:0045893">
    <property type="term" value="P:positive regulation of DNA-templated transcription"/>
    <property type="evidence" value="ECO:0007669"/>
    <property type="project" value="InterPro"/>
</dbReference>
<feature type="compositionally biased region" description="Low complexity" evidence="6">
    <location>
        <begin position="509"/>
        <end position="519"/>
    </location>
</feature>
<feature type="compositionally biased region" description="Basic and acidic residues" evidence="6">
    <location>
        <begin position="129"/>
        <end position="144"/>
    </location>
</feature>